<organism evidence="1">
    <name type="scientific">Accumulibacter regalis</name>
    <dbReference type="NCBI Taxonomy" id="522306"/>
    <lineage>
        <taxon>Bacteria</taxon>
        <taxon>Pseudomonadati</taxon>
        <taxon>Pseudomonadota</taxon>
        <taxon>Betaproteobacteria</taxon>
        <taxon>Candidatus Accumulibacter</taxon>
    </lineage>
</organism>
<sequence length="52" mass="5798">MLAYQQSTYNKHAYYFLVLAAVRQVRCASGIHRLPHVLGGSPLARRMPGKLG</sequence>
<reference evidence="1" key="2">
    <citation type="submission" date="2009-09" db="EMBL/GenBank/DDBJ databases">
        <title>Complete sequence of chromosome of Candidatus Accumulibacter phosphatis clade IIA str. UW-1.</title>
        <authorList>
            <consortium name="US DOE Joint Genome Institute"/>
            <person name="Martin H.G."/>
            <person name="Ivanova N."/>
            <person name="Kunin V."/>
            <person name="Warnecke F."/>
            <person name="Barry K."/>
            <person name="He S."/>
            <person name="Salamov A."/>
            <person name="Szeto E."/>
            <person name="Dalin E."/>
            <person name="Pangilinan J.L."/>
            <person name="Lapidus A."/>
            <person name="Lowry S."/>
            <person name="Kyrpides N.C."/>
            <person name="McMahon K.D."/>
            <person name="Hugenholtz P."/>
        </authorList>
    </citation>
    <scope>NUCLEOTIDE SEQUENCE [LARGE SCALE GENOMIC DNA]</scope>
    <source>
        <strain evidence="1">UW-1</strain>
    </source>
</reference>
<dbReference type="AlphaFoldDB" id="C7RSA8"/>
<accession>C7RSA8</accession>
<dbReference type="KEGG" id="app:CAP2UW1_1297"/>
<proteinExistence type="predicted"/>
<dbReference type="STRING" id="522306.CAP2UW1_1297"/>
<reference evidence="1" key="1">
    <citation type="submission" date="2009-08" db="EMBL/GenBank/DDBJ databases">
        <authorList>
            <consortium name="US DOE Joint Genome Institute"/>
            <person name="Lucas S."/>
            <person name="Copeland A."/>
            <person name="Lapidus A."/>
            <person name="Glavina del Rio T."/>
            <person name="Dalin E."/>
            <person name="Tice H."/>
            <person name="Bruce D."/>
            <person name="Barry K."/>
            <person name="Pitluck S."/>
            <person name="Lowry S."/>
            <person name="Larimer F."/>
            <person name="Land M."/>
            <person name="Hauser L."/>
            <person name="Kyrpides N."/>
            <person name="Ivanova N."/>
            <person name="McMahon K.D."/>
            <person name="Hugenholtz P."/>
        </authorList>
    </citation>
    <scope>NUCLEOTIDE SEQUENCE</scope>
    <source>
        <strain evidence="1">UW-1</strain>
    </source>
</reference>
<dbReference type="HOGENOM" id="CLU_3075610_0_0_4"/>
<protein>
    <submittedName>
        <fullName evidence="1">Uncharacterized protein</fullName>
    </submittedName>
</protein>
<dbReference type="EMBL" id="CP001715">
    <property type="protein sequence ID" value="ACV34621.1"/>
    <property type="molecule type" value="Genomic_DNA"/>
</dbReference>
<gene>
    <name evidence="1" type="ordered locus">CAP2UW1_1297</name>
</gene>
<evidence type="ECO:0000313" key="1">
    <source>
        <dbReference type="EMBL" id="ACV34621.1"/>
    </source>
</evidence>
<name>C7RSA8_ACCRE</name>